<keyword evidence="4" id="KW-1185">Reference proteome</keyword>
<organism evidence="2 3">
    <name type="scientific">Saccharothrix algeriensis</name>
    <dbReference type="NCBI Taxonomy" id="173560"/>
    <lineage>
        <taxon>Bacteria</taxon>
        <taxon>Bacillati</taxon>
        <taxon>Actinomycetota</taxon>
        <taxon>Actinomycetes</taxon>
        <taxon>Pseudonocardiales</taxon>
        <taxon>Pseudonocardiaceae</taxon>
        <taxon>Saccharothrix</taxon>
    </lineage>
</organism>
<gene>
    <name evidence="2" type="ORF">J7S33_08165</name>
    <name evidence="1" type="ORF">JOE68_001570</name>
</gene>
<sequence>MGITRRSVLTGAAITPLLIAGGGVASAASWRLKWSPRPDTDGLGAFESVEDDRAGSHPGVKHIRVQGGAYRFDMHTQDRDTHTDRQRNEVAGMRSDGKDVILREGERWRFGYSMFIPSTLMATKTFTHVMQTKKPGPGTSPVTVMSLRRTGGVPTIEFKVFEGDVLVGATPLAPLQDRWIHTDVEITVGDGKSGRVRWVLRDGDTEVLDRTRSGVDTFLGDRLRPKWGIYRSLGDTSGALRNCHLLLRDLKAYKFE</sequence>
<name>A0A8T8I2C4_9PSEU</name>
<dbReference type="RefSeq" id="WP_204841641.1">
    <property type="nucleotide sequence ID" value="NZ_JAFBCL010000001.1"/>
</dbReference>
<protein>
    <submittedName>
        <fullName evidence="2">Tat pathway signal sequence domain protein</fullName>
    </submittedName>
</protein>
<dbReference type="EMBL" id="JAFBCL010000001">
    <property type="protein sequence ID" value="MBM7810705.1"/>
    <property type="molecule type" value="Genomic_DNA"/>
</dbReference>
<evidence type="ECO:0000313" key="1">
    <source>
        <dbReference type="EMBL" id="MBM7810705.1"/>
    </source>
</evidence>
<evidence type="ECO:0000313" key="4">
    <source>
        <dbReference type="Proteomes" id="UP001195724"/>
    </source>
</evidence>
<dbReference type="AlphaFoldDB" id="A0A8T8I2C4"/>
<reference evidence="1 4" key="1">
    <citation type="submission" date="2021-01" db="EMBL/GenBank/DDBJ databases">
        <title>Sequencing the genomes of 1000 actinobacteria strains.</title>
        <authorList>
            <person name="Klenk H.-P."/>
        </authorList>
    </citation>
    <scope>NUCLEOTIDE SEQUENCE [LARGE SCALE GENOMIC DNA]</scope>
    <source>
        <strain evidence="1 4">DSM 44581</strain>
    </source>
</reference>
<evidence type="ECO:0000313" key="2">
    <source>
        <dbReference type="EMBL" id="QTR04771.1"/>
    </source>
</evidence>
<dbReference type="EMBL" id="CP072788">
    <property type="protein sequence ID" value="QTR04771.1"/>
    <property type="molecule type" value="Genomic_DNA"/>
</dbReference>
<dbReference type="Proteomes" id="UP000671828">
    <property type="component" value="Chromosome"/>
</dbReference>
<proteinExistence type="predicted"/>
<evidence type="ECO:0000313" key="3">
    <source>
        <dbReference type="Proteomes" id="UP000671828"/>
    </source>
</evidence>
<accession>A0A8T8I2C4</accession>
<dbReference type="InterPro" id="IPR006311">
    <property type="entry name" value="TAT_signal"/>
</dbReference>
<dbReference type="PROSITE" id="PS51318">
    <property type="entry name" value="TAT"/>
    <property type="match status" value="1"/>
</dbReference>
<dbReference type="Proteomes" id="UP001195724">
    <property type="component" value="Unassembled WGS sequence"/>
</dbReference>
<reference evidence="2" key="2">
    <citation type="submission" date="2021-04" db="EMBL/GenBank/DDBJ databases">
        <title>Saccharothrix algeriensis WGS.</title>
        <authorList>
            <person name="Stuskova K."/>
            <person name="Hakalova E."/>
            <person name="Tebbal A.B."/>
            <person name="Eichmeier A."/>
        </authorList>
    </citation>
    <scope>NUCLEOTIDE SEQUENCE</scope>
    <source>
        <strain evidence="2">NRRL B-24137</strain>
    </source>
</reference>
<dbReference type="Gene3D" id="2.60.120.200">
    <property type="match status" value="1"/>
</dbReference>